<dbReference type="SUPFAM" id="SSF48452">
    <property type="entry name" value="TPR-like"/>
    <property type="match status" value="1"/>
</dbReference>
<dbReference type="PROSITE" id="PS51257">
    <property type="entry name" value="PROKAR_LIPOPROTEIN"/>
    <property type="match status" value="1"/>
</dbReference>
<dbReference type="EMBL" id="LT629745">
    <property type="protein sequence ID" value="SDS08550.1"/>
    <property type="molecule type" value="Genomic_DNA"/>
</dbReference>
<organism evidence="1 2">
    <name type="scientific">Christiangramia echinicola</name>
    <dbReference type="NCBI Taxonomy" id="279359"/>
    <lineage>
        <taxon>Bacteria</taxon>
        <taxon>Pseudomonadati</taxon>
        <taxon>Bacteroidota</taxon>
        <taxon>Flavobacteriia</taxon>
        <taxon>Flavobacteriales</taxon>
        <taxon>Flavobacteriaceae</taxon>
        <taxon>Christiangramia</taxon>
    </lineage>
</organism>
<dbReference type="InterPro" id="IPR011990">
    <property type="entry name" value="TPR-like_helical_dom_sf"/>
</dbReference>
<name>A0A1H1PBU4_9FLAO</name>
<dbReference type="InterPro" id="IPR041662">
    <property type="entry name" value="SusD-like_2"/>
</dbReference>
<dbReference type="STRING" id="1250231.SAMN04488552_2051"/>
<reference evidence="1 2" key="1">
    <citation type="submission" date="2016-10" db="EMBL/GenBank/DDBJ databases">
        <authorList>
            <person name="Varghese N."/>
            <person name="Submissions S."/>
        </authorList>
    </citation>
    <scope>NUCLEOTIDE SEQUENCE [LARGE SCALE GENOMIC DNA]</scope>
    <source>
        <strain evidence="1 2">Mar_2010_102</strain>
    </source>
</reference>
<dbReference type="Pfam" id="PF12771">
    <property type="entry name" value="SusD-like_2"/>
    <property type="match status" value="1"/>
</dbReference>
<dbReference type="RefSeq" id="WP_089662387.1">
    <property type="nucleotide sequence ID" value="NZ_LT629745.1"/>
</dbReference>
<keyword evidence="2" id="KW-1185">Reference proteome</keyword>
<gene>
    <name evidence="1" type="ORF">SAMN04488552_2051</name>
</gene>
<proteinExistence type="predicted"/>
<accession>A0A1H1PBU4</accession>
<dbReference type="AlphaFoldDB" id="A0A1H1PBU4"/>
<dbReference type="Gene3D" id="1.25.40.390">
    <property type="match status" value="1"/>
</dbReference>
<evidence type="ECO:0000313" key="1">
    <source>
        <dbReference type="EMBL" id="SDS08550.1"/>
    </source>
</evidence>
<dbReference type="Proteomes" id="UP000198858">
    <property type="component" value="Chromosome I"/>
</dbReference>
<sequence>MKKLHLYSLIICCFFFSCSEFEDDINVNPNLPSQASGTQLIANAQLYLPGLASSPKGEFMAQYLSETQYVGLSLYPEESTSFYGYYQGPLENLQTVLNSDDLGTVDGPVANQKAIAKILKAYFFWNLTDRWGDIPYSEALQGADNLTPVYDTQEFIYNDLFAELKEANSMMVSGDIENDIMFDGDMDQWRKFANTVRLLMALRLSEVDSGKAQEEFNSALADGVFESNNDNFTFQHLSEANNQNYWYDQVIESNREWWALSEDLVEDLKPVDDPRLEVYGDPARATGEYIGLKFGEEDNIGTEEFSLLGSDIIAQDAPVYLVTYAQVLFAKAEASARGWISEDAEMNYNEAIRNSIMQWTGSDEGVDEFLAQDGITFDSDMAIEQISNQRWVHLFMFGYEAWAEIRRTGYPDDLEMPNGNATPNRLAYPDNEGFNNTDNFQDAVQRQFGGNDSIYGKVWWDVD</sequence>
<evidence type="ECO:0000313" key="2">
    <source>
        <dbReference type="Proteomes" id="UP000198858"/>
    </source>
</evidence>
<protein>
    <submittedName>
        <fullName evidence="1">Starch-binding associating with outer membrane</fullName>
    </submittedName>
</protein>